<dbReference type="PROSITE" id="PS50181">
    <property type="entry name" value="FBOX"/>
    <property type="match status" value="1"/>
</dbReference>
<name>A0ABR3J749_9AGAR</name>
<dbReference type="EMBL" id="JASNQZ010000011">
    <property type="protein sequence ID" value="KAL0951412.1"/>
    <property type="molecule type" value="Genomic_DNA"/>
</dbReference>
<dbReference type="Proteomes" id="UP001556367">
    <property type="component" value="Unassembled WGS sequence"/>
</dbReference>
<keyword evidence="3" id="KW-1185">Reference proteome</keyword>
<evidence type="ECO:0000259" key="1">
    <source>
        <dbReference type="PROSITE" id="PS50181"/>
    </source>
</evidence>
<dbReference type="Gene3D" id="1.20.1280.50">
    <property type="match status" value="1"/>
</dbReference>
<dbReference type="SMART" id="SM00256">
    <property type="entry name" value="FBOX"/>
    <property type="match status" value="1"/>
</dbReference>
<evidence type="ECO:0000313" key="2">
    <source>
        <dbReference type="EMBL" id="KAL0951412.1"/>
    </source>
</evidence>
<gene>
    <name evidence="2" type="ORF">HGRIS_008104</name>
</gene>
<accession>A0ABR3J749</accession>
<dbReference type="Pfam" id="PF00646">
    <property type="entry name" value="F-box"/>
    <property type="match status" value="1"/>
</dbReference>
<organism evidence="2 3">
    <name type="scientific">Hohenbuehelia grisea</name>
    <dbReference type="NCBI Taxonomy" id="104357"/>
    <lineage>
        <taxon>Eukaryota</taxon>
        <taxon>Fungi</taxon>
        <taxon>Dikarya</taxon>
        <taxon>Basidiomycota</taxon>
        <taxon>Agaricomycotina</taxon>
        <taxon>Agaricomycetes</taxon>
        <taxon>Agaricomycetidae</taxon>
        <taxon>Agaricales</taxon>
        <taxon>Pleurotineae</taxon>
        <taxon>Pleurotaceae</taxon>
        <taxon>Hohenbuehelia</taxon>
    </lineage>
</organism>
<reference evidence="3" key="1">
    <citation type="submission" date="2024-06" db="EMBL/GenBank/DDBJ databases">
        <title>Multi-omics analyses provide insights into the biosynthesis of the anticancer antibiotic pleurotin in Hohenbuehelia grisea.</title>
        <authorList>
            <person name="Weaver J.A."/>
            <person name="Alberti F."/>
        </authorList>
    </citation>
    <scope>NUCLEOTIDE SEQUENCE [LARGE SCALE GENOMIC DNA]</scope>
    <source>
        <strain evidence="3">T-177</strain>
    </source>
</reference>
<evidence type="ECO:0000313" key="3">
    <source>
        <dbReference type="Proteomes" id="UP001556367"/>
    </source>
</evidence>
<dbReference type="CDD" id="cd09917">
    <property type="entry name" value="F-box_SF"/>
    <property type="match status" value="1"/>
</dbReference>
<comment type="caution">
    <text evidence="2">The sequence shown here is derived from an EMBL/GenBank/DDBJ whole genome shotgun (WGS) entry which is preliminary data.</text>
</comment>
<dbReference type="SUPFAM" id="SSF81383">
    <property type="entry name" value="F-box domain"/>
    <property type="match status" value="1"/>
</dbReference>
<feature type="domain" description="F-box" evidence="1">
    <location>
        <begin position="13"/>
        <end position="61"/>
    </location>
</feature>
<proteinExistence type="predicted"/>
<dbReference type="InterPro" id="IPR001810">
    <property type="entry name" value="F-box_dom"/>
</dbReference>
<protein>
    <recommendedName>
        <fullName evidence="1">F-box domain-containing protein</fullName>
    </recommendedName>
</protein>
<sequence>MSENADFARTTSSSPFDALPLEVIHEIFERFDIPSLSVCKTVCRFFNTLIETNVNLQYKIELYAAGQEDGPAGSILPAQRLEMLRAHQKAWSSLDWQMSDHVPMATGGLWELYGNILSQFEADGSLKFMQLPSKLRGVPKRQWSIKELEFSPRDFGLDPSQDLLVLFENPRWQQNDRYLRIHIRTMSTGKTHPLAPKPGYLMHQEGYVELRRASYTIQISGTYIGFLCSGAGAWPHGRHELTIQNWKTGEIMMSLFGGTLRSYAFLGDHHIITVGLRLPEYDDIILQVHDLRTTPKTRESYPANCAFDFELPEFQARLPEVLIRADPAPSWTPPDGDEPPFFLARKNRLFVITFFALPGELHGQNLFVPSTTFFQALDSCSPDDGPIPWSQWGPNGTRLTRSNAQLMSVWVCYVHGMKFIEFDASEEDEALVMYDFNPMAVRRGLHTRNTVYDSEYTVPIHGPHPPLDIAPGVFREEVETLLPFLQVRRPVPTTLEHAMCSEDSLVLVDSEERSYRVLTF</sequence>
<dbReference type="InterPro" id="IPR036047">
    <property type="entry name" value="F-box-like_dom_sf"/>
</dbReference>